<dbReference type="Proteomes" id="UP000632454">
    <property type="component" value="Unassembled WGS sequence"/>
</dbReference>
<dbReference type="SUPFAM" id="SSF53756">
    <property type="entry name" value="UDP-Glycosyltransferase/glycogen phosphorylase"/>
    <property type="match status" value="1"/>
</dbReference>
<dbReference type="InterPro" id="IPR004276">
    <property type="entry name" value="GlycoTrans_28_N"/>
</dbReference>
<dbReference type="Pfam" id="PF03033">
    <property type="entry name" value="Glyco_transf_28"/>
    <property type="match status" value="1"/>
</dbReference>
<evidence type="ECO:0008006" key="5">
    <source>
        <dbReference type="Google" id="ProtNLM"/>
    </source>
</evidence>
<dbReference type="InterPro" id="IPR010610">
    <property type="entry name" value="EryCIII-like_C"/>
</dbReference>
<dbReference type="InterPro" id="IPR050426">
    <property type="entry name" value="Glycosyltransferase_28"/>
</dbReference>
<gene>
    <name evidence="3" type="ORF">GCM10007298_29080</name>
</gene>
<evidence type="ECO:0000313" key="4">
    <source>
        <dbReference type="Proteomes" id="UP000632454"/>
    </source>
</evidence>
<dbReference type="Gene3D" id="3.40.50.2000">
    <property type="entry name" value="Glycogen Phosphorylase B"/>
    <property type="match status" value="2"/>
</dbReference>
<dbReference type="PANTHER" id="PTHR48050">
    <property type="entry name" value="STEROL 3-BETA-GLUCOSYLTRANSFERASE"/>
    <property type="match status" value="1"/>
</dbReference>
<feature type="domain" description="Glycosyltransferase family 28 N-terminal" evidence="1">
    <location>
        <begin position="4"/>
        <end position="136"/>
    </location>
</feature>
<evidence type="ECO:0000313" key="3">
    <source>
        <dbReference type="EMBL" id="GGF31422.1"/>
    </source>
</evidence>
<dbReference type="PANTHER" id="PTHR48050:SF13">
    <property type="entry name" value="STEROL 3-BETA-GLUCOSYLTRANSFERASE UGT80A2"/>
    <property type="match status" value="1"/>
</dbReference>
<keyword evidence="4" id="KW-1185">Reference proteome</keyword>
<dbReference type="RefSeq" id="WP_188490694.1">
    <property type="nucleotide sequence ID" value="NZ_BMCS01000002.1"/>
</dbReference>
<name>A0ABQ1V1P3_9NOCA</name>
<evidence type="ECO:0000259" key="1">
    <source>
        <dbReference type="Pfam" id="PF03033"/>
    </source>
</evidence>
<dbReference type="CDD" id="cd03784">
    <property type="entry name" value="GT1_Gtf-like"/>
    <property type="match status" value="1"/>
</dbReference>
<comment type="caution">
    <text evidence="3">The sequence shown here is derived from an EMBL/GenBank/DDBJ whole genome shotgun (WGS) entry which is preliminary data.</text>
</comment>
<dbReference type="EMBL" id="BMCS01000002">
    <property type="protein sequence ID" value="GGF31422.1"/>
    <property type="molecule type" value="Genomic_DNA"/>
</dbReference>
<organism evidence="3 4">
    <name type="scientific">Williamsia phyllosphaerae</name>
    <dbReference type="NCBI Taxonomy" id="885042"/>
    <lineage>
        <taxon>Bacteria</taxon>
        <taxon>Bacillati</taxon>
        <taxon>Actinomycetota</taxon>
        <taxon>Actinomycetes</taxon>
        <taxon>Mycobacteriales</taxon>
        <taxon>Nocardiaceae</taxon>
        <taxon>Williamsia</taxon>
    </lineage>
</organism>
<dbReference type="Pfam" id="PF06722">
    <property type="entry name" value="EryCIII-like_C"/>
    <property type="match status" value="1"/>
</dbReference>
<sequence length="422" mass="44007">MELVLSFNGSRGDVQPGVALAVALGARGHTVRMAVPPNLVEFARAAGVRAEPCGTDTRALLGSELVTRDLKSRNPVARMRAVAEVTHLGARAAQAELVDICAGADAVIGGSVGQERSLTVAEALGVPYLPVHYCPMRSNGIASPLAQWGIDPPAPVSRASWRLLEQILWQTSRTGENRLRSDVGLRSARRPTARRIADQGVPEIQAYDPSLFPGLSDEWGAGRPLVGFLNLAADTRAQLGADAPSAALLDWLDAGEPPVYVGFGSMTVEDPARLADTIVRGTQGHRVLVATGWSDFMSDASDDRIHVVGAVDHDTVLPRCSVAVHHGGAGSTAAGLRAGVPAVICWLGADQPMWGRRVARAGAGVSGALAALTATSLRDSIDAALLPASRAAARSLSRRFIAPVRAVDAAVEIIESAAPSRG</sequence>
<accession>A0ABQ1V1P3</accession>
<feature type="domain" description="Erythromycin biosynthesis protein CIII-like C-terminal" evidence="2">
    <location>
        <begin position="303"/>
        <end position="397"/>
    </location>
</feature>
<dbReference type="InterPro" id="IPR002213">
    <property type="entry name" value="UDP_glucos_trans"/>
</dbReference>
<evidence type="ECO:0000259" key="2">
    <source>
        <dbReference type="Pfam" id="PF06722"/>
    </source>
</evidence>
<proteinExistence type="predicted"/>
<protein>
    <recommendedName>
        <fullName evidence="5">Glycosyltransferase</fullName>
    </recommendedName>
</protein>
<reference evidence="4" key="1">
    <citation type="journal article" date="2019" name="Int. J. Syst. Evol. Microbiol.">
        <title>The Global Catalogue of Microorganisms (GCM) 10K type strain sequencing project: providing services to taxonomists for standard genome sequencing and annotation.</title>
        <authorList>
            <consortium name="The Broad Institute Genomics Platform"/>
            <consortium name="The Broad Institute Genome Sequencing Center for Infectious Disease"/>
            <person name="Wu L."/>
            <person name="Ma J."/>
        </authorList>
    </citation>
    <scope>NUCLEOTIDE SEQUENCE [LARGE SCALE GENOMIC DNA]</scope>
    <source>
        <strain evidence="4">CCM 7855</strain>
    </source>
</reference>